<accession>A0A520XGA2</accession>
<dbReference type="Proteomes" id="UP000322454">
    <property type="component" value="Unassembled WGS sequence"/>
</dbReference>
<evidence type="ECO:0000313" key="1">
    <source>
        <dbReference type="EMBL" id="RZV40232.1"/>
    </source>
</evidence>
<gene>
    <name evidence="1" type="ORF">EVJ48_01700</name>
</gene>
<comment type="caution">
    <text evidence="1">The sequence shown here is derived from an EMBL/GenBank/DDBJ whole genome shotgun (WGS) entry which is preliminary data.</text>
</comment>
<evidence type="ECO:0008006" key="3">
    <source>
        <dbReference type="Google" id="ProtNLM"/>
    </source>
</evidence>
<protein>
    <recommendedName>
        <fullName evidence="3">DUF2769 domain-containing protein</fullName>
    </recommendedName>
</protein>
<sequence length="59" mass="6919">MLLIETEKCKKCQLFEEGDELAKCNDETINDLEPGGVFNYNYEDIANCKCECRFFKENE</sequence>
<proteinExistence type="predicted"/>
<organism evidence="1 2">
    <name type="scientific">Candidatus Acidulodesulfobacterium acidiphilum</name>
    <dbReference type="NCBI Taxonomy" id="2597224"/>
    <lineage>
        <taxon>Bacteria</taxon>
        <taxon>Deltaproteobacteria</taxon>
        <taxon>Candidatus Acidulodesulfobacterales</taxon>
        <taxon>Candidatus Acidulodesulfobacterium</taxon>
    </lineage>
</organism>
<dbReference type="EMBL" id="SHMQ01000002">
    <property type="protein sequence ID" value="RZV40232.1"/>
    <property type="molecule type" value="Genomic_DNA"/>
</dbReference>
<evidence type="ECO:0000313" key="2">
    <source>
        <dbReference type="Proteomes" id="UP000322454"/>
    </source>
</evidence>
<reference evidence="1 2" key="1">
    <citation type="submission" date="2019-01" db="EMBL/GenBank/DDBJ databases">
        <title>Insights into ecological role of a new deltaproteobacterial order Candidatus Sinidesulfobacterales (Sva0485) by metagenomics and metatranscriptomics.</title>
        <authorList>
            <person name="Tan S."/>
            <person name="Liu J."/>
            <person name="Fang Y."/>
            <person name="Hedlund B."/>
            <person name="Lian Z.-H."/>
            <person name="Huang L.-Y."/>
            <person name="Li J.-T."/>
            <person name="Huang L.-N."/>
            <person name="Li W.-J."/>
            <person name="Jiang H.-C."/>
            <person name="Dong H.-L."/>
            <person name="Shu W.-S."/>
        </authorList>
    </citation>
    <scope>NUCLEOTIDE SEQUENCE [LARGE SCALE GENOMIC DNA]</scope>
    <source>
        <strain evidence="1">AP4</strain>
    </source>
</reference>
<dbReference type="AlphaFoldDB" id="A0A520XGA2"/>
<name>A0A520XGA2_9DELT</name>